<reference evidence="3 4" key="1">
    <citation type="submission" date="2014-09" db="EMBL/GenBank/DDBJ databases">
        <title>Genome sequencing of Methyloceanibacter caenitepidi Gela4.</title>
        <authorList>
            <person name="Takeuchi M."/>
            <person name="Susumu S."/>
            <person name="Kamagata Y."/>
            <person name="Oshima K."/>
            <person name="Hattori M."/>
            <person name="Iwasaki W."/>
        </authorList>
    </citation>
    <scope>NUCLEOTIDE SEQUENCE [LARGE SCALE GENOMIC DNA]</scope>
    <source>
        <strain evidence="3 4">Gela4</strain>
    </source>
</reference>
<evidence type="ECO:0000313" key="4">
    <source>
        <dbReference type="Proteomes" id="UP000031643"/>
    </source>
</evidence>
<proteinExistence type="predicted"/>
<dbReference type="NCBIfam" id="TIGR01554">
    <property type="entry name" value="major_cap_HK97"/>
    <property type="match status" value="1"/>
</dbReference>
<feature type="domain" description="Phage capsid-like C-terminal" evidence="2">
    <location>
        <begin position="98"/>
        <end position="386"/>
    </location>
</feature>
<evidence type="ECO:0000259" key="2">
    <source>
        <dbReference type="Pfam" id="PF05065"/>
    </source>
</evidence>
<dbReference type="EMBL" id="AP014648">
    <property type="protein sequence ID" value="BAQ17436.1"/>
    <property type="molecule type" value="Genomic_DNA"/>
</dbReference>
<gene>
    <name evidence="3" type="ORF">GL4_1987</name>
</gene>
<evidence type="ECO:0000256" key="1">
    <source>
        <dbReference type="ARBA" id="ARBA00004328"/>
    </source>
</evidence>
<dbReference type="OrthoDB" id="9786516at2"/>
<name>A0A0A8K3U8_9HYPH</name>
<organism evidence="3 4">
    <name type="scientific">Methyloceanibacter caenitepidi</name>
    <dbReference type="NCBI Taxonomy" id="1384459"/>
    <lineage>
        <taxon>Bacteria</taxon>
        <taxon>Pseudomonadati</taxon>
        <taxon>Pseudomonadota</taxon>
        <taxon>Alphaproteobacteria</taxon>
        <taxon>Hyphomicrobiales</taxon>
        <taxon>Hyphomicrobiaceae</taxon>
        <taxon>Methyloceanibacter</taxon>
    </lineage>
</organism>
<dbReference type="STRING" id="1384459.GL4_1987"/>
<dbReference type="Proteomes" id="UP000031643">
    <property type="component" value="Chromosome"/>
</dbReference>
<dbReference type="AlphaFoldDB" id="A0A0A8K3U8"/>
<protein>
    <submittedName>
        <fullName evidence="3">Phage major capsid protein</fullName>
    </submittedName>
</protein>
<evidence type="ECO:0000313" key="3">
    <source>
        <dbReference type="EMBL" id="BAQ17436.1"/>
    </source>
</evidence>
<dbReference type="InterPro" id="IPR054612">
    <property type="entry name" value="Phage_capsid-like_C"/>
</dbReference>
<keyword evidence="4" id="KW-1185">Reference proteome</keyword>
<dbReference type="RefSeq" id="WP_052464337.1">
    <property type="nucleotide sequence ID" value="NZ_AP014648.1"/>
</dbReference>
<dbReference type="Gene3D" id="3.30.2320.10">
    <property type="entry name" value="hypothetical protein PF0899 domain"/>
    <property type="match status" value="1"/>
</dbReference>
<dbReference type="Pfam" id="PF05065">
    <property type="entry name" value="Phage_capsid"/>
    <property type="match status" value="1"/>
</dbReference>
<dbReference type="SUPFAM" id="SSF56563">
    <property type="entry name" value="Major capsid protein gp5"/>
    <property type="match status" value="1"/>
</dbReference>
<dbReference type="KEGG" id="mcg:GL4_1987"/>
<accession>A0A0A8K3U8</accession>
<comment type="subcellular location">
    <subcellularLocation>
        <location evidence="1">Virion</location>
    </subcellularLocation>
</comment>
<sequence length="388" mass="42755">MDPELLEKAVEDMTKATSEGFAKLTAKLDDERKEREALEVRMQRQGLGSGPTATVGKDTIDRASLADELKAMDKFARSAGNGDVSEIKALSVGSDPDGGYFVLPQRSTQMITRLFEESPIRRLARIETLDGGDSFEEEIDLDEAGATWVGENASRPATDTPRVGVLKVPLCEVYAAPKATQKLLDTAHRDVGAWLDGKINDKFARSDARAFILGDTPLQPRGFLAHDKSLDDDFTRPFGTLQYVKTGHASNFKTSNPADQLKQLMWSLRAPYRRGATWLMNSNTASVIDQFKDGQGNYLWRDGATAGAPPSLFGYPVEFDENMPDLGANEFPVAFGNWMHGYLIVERPGLKLLRDPFTDKPNVILYAYRRVGGDVANSDAIKLLKCEA</sequence>
<dbReference type="InterPro" id="IPR024455">
    <property type="entry name" value="Phage_capsid"/>
</dbReference>
<dbReference type="HOGENOM" id="CLU_041417_0_0_5"/>